<dbReference type="AlphaFoldDB" id="A0AAW1P6F3"/>
<dbReference type="Proteomes" id="UP001465755">
    <property type="component" value="Unassembled WGS sequence"/>
</dbReference>
<keyword evidence="3" id="KW-0472">Membrane</keyword>
<keyword evidence="5" id="KW-1185">Reference proteome</keyword>
<evidence type="ECO:0000313" key="5">
    <source>
        <dbReference type="Proteomes" id="UP001465755"/>
    </source>
</evidence>
<protein>
    <submittedName>
        <fullName evidence="4">Uncharacterized protein</fullName>
    </submittedName>
</protein>
<sequence length="290" mass="31721">MPSGSDGRKTRQSCSARPRIVSDKPSDGSIIAKTGAAAALIGIVGAGMYSFKHRKARSTDQQVPSVLEAPSGRLDRYSVQPVSHAYRLGMLATMSQADMDANNMQARSIIGGLRQQATDSQCPRNKQEYEAVSSQLGRALDAAMETYLQKLELQDQLSNLAHTNACQQQQEADHRKRYRAAHDTLLRAAADLLLEEQARALQSTAAFQAEQRAQEARHAEEVASVLLEQADMKDAASEEARQRALTTQLQRKEAQRLAAEAEAAAKGLALHTLQRAMEARLVGLYSQLRP</sequence>
<organism evidence="4 5">
    <name type="scientific">Symbiochloris irregularis</name>
    <dbReference type="NCBI Taxonomy" id="706552"/>
    <lineage>
        <taxon>Eukaryota</taxon>
        <taxon>Viridiplantae</taxon>
        <taxon>Chlorophyta</taxon>
        <taxon>core chlorophytes</taxon>
        <taxon>Trebouxiophyceae</taxon>
        <taxon>Trebouxiales</taxon>
        <taxon>Trebouxiaceae</taxon>
        <taxon>Symbiochloris</taxon>
    </lineage>
</organism>
<evidence type="ECO:0000256" key="1">
    <source>
        <dbReference type="SAM" id="Coils"/>
    </source>
</evidence>
<proteinExistence type="predicted"/>
<keyword evidence="1" id="KW-0175">Coiled coil</keyword>
<evidence type="ECO:0000256" key="3">
    <source>
        <dbReference type="SAM" id="Phobius"/>
    </source>
</evidence>
<gene>
    <name evidence="4" type="ORF">WJX73_001383</name>
</gene>
<evidence type="ECO:0000256" key="2">
    <source>
        <dbReference type="SAM" id="MobiDB-lite"/>
    </source>
</evidence>
<keyword evidence="3" id="KW-1133">Transmembrane helix</keyword>
<feature type="coiled-coil region" evidence="1">
    <location>
        <begin position="235"/>
        <end position="262"/>
    </location>
</feature>
<dbReference type="EMBL" id="JALJOQ010000036">
    <property type="protein sequence ID" value="KAK9806561.1"/>
    <property type="molecule type" value="Genomic_DNA"/>
</dbReference>
<comment type="caution">
    <text evidence="4">The sequence shown here is derived from an EMBL/GenBank/DDBJ whole genome shotgun (WGS) entry which is preliminary data.</text>
</comment>
<evidence type="ECO:0000313" key="4">
    <source>
        <dbReference type="EMBL" id="KAK9806561.1"/>
    </source>
</evidence>
<reference evidence="4 5" key="1">
    <citation type="journal article" date="2024" name="Nat. Commun.">
        <title>Phylogenomics reveals the evolutionary origins of lichenization in chlorophyte algae.</title>
        <authorList>
            <person name="Puginier C."/>
            <person name="Libourel C."/>
            <person name="Otte J."/>
            <person name="Skaloud P."/>
            <person name="Haon M."/>
            <person name="Grisel S."/>
            <person name="Petersen M."/>
            <person name="Berrin J.G."/>
            <person name="Delaux P.M."/>
            <person name="Dal Grande F."/>
            <person name="Keller J."/>
        </authorList>
    </citation>
    <scope>NUCLEOTIDE SEQUENCE [LARGE SCALE GENOMIC DNA]</scope>
    <source>
        <strain evidence="4 5">SAG 2036</strain>
    </source>
</reference>
<keyword evidence="3" id="KW-0812">Transmembrane</keyword>
<accession>A0AAW1P6F3</accession>
<name>A0AAW1P6F3_9CHLO</name>
<feature type="transmembrane region" description="Helical" evidence="3">
    <location>
        <begin position="30"/>
        <end position="51"/>
    </location>
</feature>
<feature type="region of interest" description="Disordered" evidence="2">
    <location>
        <begin position="1"/>
        <end position="27"/>
    </location>
</feature>